<organism evidence="14 15">
    <name type="scientific">Sanguibacter biliveldensis</name>
    <dbReference type="NCBI Taxonomy" id="3030830"/>
    <lineage>
        <taxon>Bacteria</taxon>
        <taxon>Bacillati</taxon>
        <taxon>Actinomycetota</taxon>
        <taxon>Actinomycetes</taxon>
        <taxon>Micrococcales</taxon>
        <taxon>Sanguibacteraceae</taxon>
        <taxon>Sanguibacter</taxon>
    </lineage>
</organism>
<accession>A0AAF1C581</accession>
<feature type="region of interest" description="Disordered" evidence="10">
    <location>
        <begin position="1"/>
        <end position="21"/>
    </location>
</feature>
<protein>
    <recommendedName>
        <fullName evidence="2">histidine kinase</fullName>
        <ecNumber evidence="2">2.7.13.3</ecNumber>
    </recommendedName>
</protein>
<dbReference type="InterPro" id="IPR036890">
    <property type="entry name" value="HATPase_C_sf"/>
</dbReference>
<dbReference type="InterPro" id="IPR050482">
    <property type="entry name" value="Sensor_HK_TwoCompSys"/>
</dbReference>
<feature type="transmembrane region" description="Helical" evidence="11">
    <location>
        <begin position="136"/>
        <end position="153"/>
    </location>
</feature>
<dbReference type="PANTHER" id="PTHR24421">
    <property type="entry name" value="NITRATE/NITRITE SENSOR PROTEIN NARX-RELATED"/>
    <property type="match status" value="1"/>
</dbReference>
<feature type="domain" description="Histidine kinase/HSP90-like ATPase" evidence="12">
    <location>
        <begin position="349"/>
        <end position="449"/>
    </location>
</feature>
<evidence type="ECO:0000256" key="8">
    <source>
        <dbReference type="ARBA" id="ARBA00023012"/>
    </source>
</evidence>
<dbReference type="GO" id="GO:0016020">
    <property type="term" value="C:membrane"/>
    <property type="evidence" value="ECO:0007669"/>
    <property type="project" value="InterPro"/>
</dbReference>
<sequence>MNLTSRHAPSPPVSSEPPVGGAGRWGLRPWGPTSTALPSRPVAGWPDAFVGLVLALLSYEELARVGWRPPLSIRWTLLLIALLVGAGVLFRRAPALGLTLAWLSVALQVVIGSGISLVVGVMILISFGAARYGRPVTLWAAALSVVLSAWFTVEHVSRMDGRWENVHYIARRVVATVAQSSATVPLVVLGSAAMLAPWGFGLVLRWRDQARTSQAETRRMVAERDEAQAQRSQAEELAELRERQARLARDVHDVVGHSLAVVLAQAESVQYLPDDDPAALRAAAASIATSARASLADVREVLSTMDGRPSAGPVPRGTLDTLIEDVRAAGTPLVDSTTGAGRPLPPELETTAYRVLQEMLTNALKHGRRGEPVVVAREWGENLTLTVSNAADGWSASAGDESSDARDAADPADRAEAESRAGTVGLGVEGIRRRLEHVGGTFTLTADPPHPATDQTVCVTASAVVPLSGTLRTNPPTHAVEDPA</sequence>
<evidence type="ECO:0000256" key="4">
    <source>
        <dbReference type="ARBA" id="ARBA00022679"/>
    </source>
</evidence>
<evidence type="ECO:0000259" key="13">
    <source>
        <dbReference type="Pfam" id="PF07730"/>
    </source>
</evidence>
<keyword evidence="3" id="KW-0597">Phosphoprotein</keyword>
<evidence type="ECO:0000256" key="3">
    <source>
        <dbReference type="ARBA" id="ARBA00022553"/>
    </source>
</evidence>
<keyword evidence="11" id="KW-0472">Membrane</keyword>
<evidence type="ECO:0000256" key="2">
    <source>
        <dbReference type="ARBA" id="ARBA00012438"/>
    </source>
</evidence>
<comment type="catalytic activity">
    <reaction evidence="1">
        <text>ATP + protein L-histidine = ADP + protein N-phospho-L-histidine.</text>
        <dbReference type="EC" id="2.7.13.3"/>
    </reaction>
</comment>
<dbReference type="Gene3D" id="1.20.5.1930">
    <property type="match status" value="1"/>
</dbReference>
<feature type="transmembrane region" description="Helical" evidence="11">
    <location>
        <begin position="182"/>
        <end position="204"/>
    </location>
</feature>
<gene>
    <name evidence="14" type="ORF">SANBI_001623</name>
</gene>
<keyword evidence="15" id="KW-1185">Reference proteome</keyword>
<keyword evidence="11" id="KW-1133">Transmembrane helix</keyword>
<dbReference type="InterPro" id="IPR011712">
    <property type="entry name" value="Sig_transdc_His_kin_sub3_dim/P"/>
</dbReference>
<keyword evidence="8" id="KW-0902">Two-component regulatory system</keyword>
<dbReference type="Gene3D" id="3.30.565.10">
    <property type="entry name" value="Histidine kinase-like ATPase, C-terminal domain"/>
    <property type="match status" value="1"/>
</dbReference>
<evidence type="ECO:0000256" key="1">
    <source>
        <dbReference type="ARBA" id="ARBA00000085"/>
    </source>
</evidence>
<dbReference type="EMBL" id="CP138359">
    <property type="protein sequence ID" value="WPF83913.1"/>
    <property type="molecule type" value="Genomic_DNA"/>
</dbReference>
<dbReference type="Pfam" id="PF07730">
    <property type="entry name" value="HisKA_3"/>
    <property type="match status" value="1"/>
</dbReference>
<dbReference type="GO" id="GO:0046983">
    <property type="term" value="F:protein dimerization activity"/>
    <property type="evidence" value="ECO:0007669"/>
    <property type="project" value="InterPro"/>
</dbReference>
<keyword evidence="9" id="KW-0175">Coiled coil</keyword>
<dbReference type="Pfam" id="PF02518">
    <property type="entry name" value="HATPase_c"/>
    <property type="match status" value="1"/>
</dbReference>
<keyword evidence="6 14" id="KW-0418">Kinase</keyword>
<evidence type="ECO:0000256" key="5">
    <source>
        <dbReference type="ARBA" id="ARBA00022741"/>
    </source>
</evidence>
<feature type="compositionally biased region" description="Basic and acidic residues" evidence="10">
    <location>
        <begin position="403"/>
        <end position="419"/>
    </location>
</feature>
<evidence type="ECO:0000313" key="15">
    <source>
        <dbReference type="Proteomes" id="UP001304340"/>
    </source>
</evidence>
<feature type="coiled-coil region" evidence="9">
    <location>
        <begin position="217"/>
        <end position="250"/>
    </location>
</feature>
<dbReference type="InterPro" id="IPR003594">
    <property type="entry name" value="HATPase_dom"/>
</dbReference>
<dbReference type="KEGG" id="sbil:SANBI_001623"/>
<feature type="domain" description="Signal transduction histidine kinase subgroup 3 dimerisation and phosphoacceptor" evidence="13">
    <location>
        <begin position="245"/>
        <end position="305"/>
    </location>
</feature>
<dbReference type="EC" id="2.7.13.3" evidence="2"/>
<evidence type="ECO:0000256" key="7">
    <source>
        <dbReference type="ARBA" id="ARBA00022840"/>
    </source>
</evidence>
<evidence type="ECO:0000256" key="9">
    <source>
        <dbReference type="SAM" id="Coils"/>
    </source>
</evidence>
<proteinExistence type="predicted"/>
<feature type="region of interest" description="Disordered" evidence="10">
    <location>
        <begin position="393"/>
        <end position="423"/>
    </location>
</feature>
<keyword evidence="5" id="KW-0547">Nucleotide-binding</keyword>
<feature type="transmembrane region" description="Helical" evidence="11">
    <location>
        <begin position="71"/>
        <end position="90"/>
    </location>
</feature>
<name>A0AAF1C581_9MICO</name>
<keyword evidence="4" id="KW-0808">Transferase</keyword>
<dbReference type="SUPFAM" id="SSF55874">
    <property type="entry name" value="ATPase domain of HSP90 chaperone/DNA topoisomerase II/histidine kinase"/>
    <property type="match status" value="1"/>
</dbReference>
<dbReference type="AlphaFoldDB" id="A0AAF1C581"/>
<evidence type="ECO:0000256" key="10">
    <source>
        <dbReference type="SAM" id="MobiDB-lite"/>
    </source>
</evidence>
<evidence type="ECO:0000256" key="6">
    <source>
        <dbReference type="ARBA" id="ARBA00022777"/>
    </source>
</evidence>
<evidence type="ECO:0000313" key="14">
    <source>
        <dbReference type="EMBL" id="WPF83913.1"/>
    </source>
</evidence>
<keyword evidence="11" id="KW-0812">Transmembrane</keyword>
<feature type="transmembrane region" description="Helical" evidence="11">
    <location>
        <begin position="102"/>
        <end position="124"/>
    </location>
</feature>
<dbReference type="RefSeq" id="WP_319160645.1">
    <property type="nucleotide sequence ID" value="NZ_CP138359.1"/>
</dbReference>
<evidence type="ECO:0000259" key="12">
    <source>
        <dbReference type="Pfam" id="PF02518"/>
    </source>
</evidence>
<dbReference type="Proteomes" id="UP001304340">
    <property type="component" value="Chromosome"/>
</dbReference>
<dbReference type="GO" id="GO:0005524">
    <property type="term" value="F:ATP binding"/>
    <property type="evidence" value="ECO:0007669"/>
    <property type="project" value="UniProtKB-KW"/>
</dbReference>
<dbReference type="GO" id="GO:0000155">
    <property type="term" value="F:phosphorelay sensor kinase activity"/>
    <property type="evidence" value="ECO:0007669"/>
    <property type="project" value="InterPro"/>
</dbReference>
<dbReference type="PANTHER" id="PTHR24421:SF10">
    <property type="entry name" value="NITRATE_NITRITE SENSOR PROTEIN NARQ"/>
    <property type="match status" value="1"/>
</dbReference>
<keyword evidence="7" id="KW-0067">ATP-binding</keyword>
<reference evidence="15" key="1">
    <citation type="submission" date="2023-11" db="EMBL/GenBank/DDBJ databases">
        <authorList>
            <person name="Helweg L.P."/>
            <person name="Kiel A."/>
            <person name="Hitz F."/>
            <person name="Ruckert-Reed C."/>
            <person name="Busche T."/>
            <person name="Kaltschmidt B."/>
            <person name="Kaltschmidt C."/>
        </authorList>
    </citation>
    <scope>NUCLEOTIDE SEQUENCE [LARGE SCALE GENOMIC DNA]</scope>
    <source>
        <strain evidence="15">4.1</strain>
    </source>
</reference>
<evidence type="ECO:0000256" key="11">
    <source>
        <dbReference type="SAM" id="Phobius"/>
    </source>
</evidence>